<dbReference type="EMBL" id="UOFL01000073">
    <property type="protein sequence ID" value="VAW75037.1"/>
    <property type="molecule type" value="Genomic_DNA"/>
</dbReference>
<organism evidence="2">
    <name type="scientific">hydrothermal vent metagenome</name>
    <dbReference type="NCBI Taxonomy" id="652676"/>
    <lineage>
        <taxon>unclassified sequences</taxon>
        <taxon>metagenomes</taxon>
        <taxon>ecological metagenomes</taxon>
    </lineage>
</organism>
<name>A0A3B0YH93_9ZZZZ</name>
<dbReference type="PRINTS" id="PR00420">
    <property type="entry name" value="RNGMNOXGNASE"/>
</dbReference>
<dbReference type="PANTHER" id="PTHR43876:SF8">
    <property type="entry name" value="2-OCTAPRENYL-6-METHOXYPHENOL HYDROXYLASE"/>
    <property type="match status" value="1"/>
</dbReference>
<dbReference type="InterPro" id="IPR051205">
    <property type="entry name" value="UbiH/COQ6_monooxygenase"/>
</dbReference>
<dbReference type="NCBIfam" id="NF004356">
    <property type="entry name" value="PRK05732.1"/>
    <property type="match status" value="1"/>
</dbReference>
<dbReference type="SUPFAM" id="SSF51905">
    <property type="entry name" value="FAD/NAD(P)-binding domain"/>
    <property type="match status" value="1"/>
</dbReference>
<dbReference type="Gene3D" id="3.50.50.60">
    <property type="entry name" value="FAD/NAD(P)-binding domain"/>
    <property type="match status" value="2"/>
</dbReference>
<dbReference type="PANTHER" id="PTHR43876">
    <property type="entry name" value="UBIQUINONE BIOSYNTHESIS MONOOXYGENASE COQ6, MITOCHONDRIAL"/>
    <property type="match status" value="1"/>
</dbReference>
<proteinExistence type="predicted"/>
<dbReference type="Pfam" id="PF01494">
    <property type="entry name" value="FAD_binding_3"/>
    <property type="match status" value="1"/>
</dbReference>
<gene>
    <name evidence="2" type="ORF">MNBD_GAMMA12-748</name>
</gene>
<protein>
    <submittedName>
        <fullName evidence="2">2-polyprenyl-6-methoxyphenol hydroxylase</fullName>
    </submittedName>
</protein>
<dbReference type="GO" id="GO:0071949">
    <property type="term" value="F:FAD binding"/>
    <property type="evidence" value="ECO:0007669"/>
    <property type="project" value="InterPro"/>
</dbReference>
<evidence type="ECO:0000259" key="1">
    <source>
        <dbReference type="Pfam" id="PF01494"/>
    </source>
</evidence>
<dbReference type="InterPro" id="IPR018168">
    <property type="entry name" value="Ubi_Hdrlase_CS"/>
</dbReference>
<evidence type="ECO:0000313" key="2">
    <source>
        <dbReference type="EMBL" id="VAW75037.1"/>
    </source>
</evidence>
<dbReference type="AlphaFoldDB" id="A0A3B0YH93"/>
<dbReference type="InterPro" id="IPR002938">
    <property type="entry name" value="FAD-bd"/>
</dbReference>
<dbReference type="GO" id="GO:0008681">
    <property type="term" value="F:2-octaprenyl-6-methoxyphenol hydroxylase activity"/>
    <property type="evidence" value="ECO:0007669"/>
    <property type="project" value="TreeGrafter"/>
</dbReference>
<dbReference type="InterPro" id="IPR036188">
    <property type="entry name" value="FAD/NAD-bd_sf"/>
</dbReference>
<accession>A0A3B0YH93</accession>
<feature type="domain" description="FAD-binding" evidence="1">
    <location>
        <begin position="5"/>
        <end position="389"/>
    </location>
</feature>
<reference evidence="2" key="1">
    <citation type="submission" date="2018-06" db="EMBL/GenBank/DDBJ databases">
        <authorList>
            <person name="Zhirakovskaya E."/>
        </authorList>
    </citation>
    <scope>NUCLEOTIDE SEQUENCE</scope>
</reference>
<sequence length="442" mass="48985">MQTEYDLVIIGAGLVGASLACALADTPLKIAIVEQFEMSDHNHASYDDRSVALSYGSRLLFETFGFWDSIESLAEPIKQIHVSEKNRFGSTRLNCESESVKALGYVIENRSLGNLLLKRIESAANITMFCPAELQSIDNESIAVDSITGSACYSKILISYQAKKIELRAKLLIAADGVQSRVRELLDIKVSQHKYHQSAIICNVTPELAHNGVAWERFTDTGPLAFLPLPDFSRDNISKNNFAVETPVASSLTSSLQHSPRCSVVWTVLSEQVKEIMVLDDESFLKRLQSRFGYSLGHLEKTGKRSVYPLSLLQAEKTVLANTVLIGNALHTLHPVAGQGFNLGLRDVGLLAELLLDAVDAGQNIANQELLACYTETREEDYRRVIRFTDNLVRWFSFNLRPAQITRSIGLVLIDRVPWLKSAIARRAMGLGSSSSSRRSRP</sequence>
<dbReference type="PROSITE" id="PS01304">
    <property type="entry name" value="UBIH"/>
    <property type="match status" value="1"/>
</dbReference>